<name>A0AAV7RXP0_PLEWA</name>
<gene>
    <name evidence="2" type="ORF">NDU88_008714</name>
</gene>
<evidence type="ECO:0000313" key="2">
    <source>
        <dbReference type="EMBL" id="KAJ1155989.1"/>
    </source>
</evidence>
<proteinExistence type="predicted"/>
<evidence type="ECO:0000313" key="3">
    <source>
        <dbReference type="Proteomes" id="UP001066276"/>
    </source>
</evidence>
<evidence type="ECO:0000256" key="1">
    <source>
        <dbReference type="SAM" id="MobiDB-lite"/>
    </source>
</evidence>
<dbReference type="Proteomes" id="UP001066276">
    <property type="component" value="Chromosome 5"/>
</dbReference>
<reference evidence="2" key="1">
    <citation type="journal article" date="2022" name="bioRxiv">
        <title>Sequencing and chromosome-scale assembly of the giantPleurodeles waltlgenome.</title>
        <authorList>
            <person name="Brown T."/>
            <person name="Elewa A."/>
            <person name="Iarovenko S."/>
            <person name="Subramanian E."/>
            <person name="Araus A.J."/>
            <person name="Petzold A."/>
            <person name="Susuki M."/>
            <person name="Suzuki K.-i.T."/>
            <person name="Hayashi T."/>
            <person name="Toyoda A."/>
            <person name="Oliveira C."/>
            <person name="Osipova E."/>
            <person name="Leigh N.D."/>
            <person name="Simon A."/>
            <person name="Yun M.H."/>
        </authorList>
    </citation>
    <scope>NUCLEOTIDE SEQUENCE</scope>
    <source>
        <strain evidence="2">20211129_DDA</strain>
        <tissue evidence="2">Liver</tissue>
    </source>
</reference>
<dbReference type="EMBL" id="JANPWB010000009">
    <property type="protein sequence ID" value="KAJ1155989.1"/>
    <property type="molecule type" value="Genomic_DNA"/>
</dbReference>
<organism evidence="2 3">
    <name type="scientific">Pleurodeles waltl</name>
    <name type="common">Iberian ribbed newt</name>
    <dbReference type="NCBI Taxonomy" id="8319"/>
    <lineage>
        <taxon>Eukaryota</taxon>
        <taxon>Metazoa</taxon>
        <taxon>Chordata</taxon>
        <taxon>Craniata</taxon>
        <taxon>Vertebrata</taxon>
        <taxon>Euteleostomi</taxon>
        <taxon>Amphibia</taxon>
        <taxon>Batrachia</taxon>
        <taxon>Caudata</taxon>
        <taxon>Salamandroidea</taxon>
        <taxon>Salamandridae</taxon>
        <taxon>Pleurodelinae</taxon>
        <taxon>Pleurodeles</taxon>
    </lineage>
</organism>
<protein>
    <submittedName>
        <fullName evidence="2">Uncharacterized protein</fullName>
    </submittedName>
</protein>
<comment type="caution">
    <text evidence="2">The sequence shown here is derived from an EMBL/GenBank/DDBJ whole genome shotgun (WGS) entry which is preliminary data.</text>
</comment>
<sequence length="78" mass="7714">MRAGGAAPGPGPLCLCASSGSHGEAVLRLRLPCAGEGCTDPAPSLRPLRAALSPGVQQAHRHECTGSTKGDLSAPGLD</sequence>
<keyword evidence="3" id="KW-1185">Reference proteome</keyword>
<accession>A0AAV7RXP0</accession>
<feature type="region of interest" description="Disordered" evidence="1">
    <location>
        <begin position="54"/>
        <end position="78"/>
    </location>
</feature>
<dbReference type="AlphaFoldDB" id="A0AAV7RXP0"/>